<reference evidence="2" key="2">
    <citation type="submission" date="2018-05" db="EMBL/GenBank/DDBJ databases">
        <title>OgluRS3 (Oryza glumaepatula Reference Sequence Version 3).</title>
        <authorList>
            <person name="Zhang J."/>
            <person name="Kudrna D."/>
            <person name="Lee S."/>
            <person name="Talag J."/>
            <person name="Welchert J."/>
            <person name="Wing R.A."/>
        </authorList>
    </citation>
    <scope>NUCLEOTIDE SEQUENCE [LARGE SCALE GENOMIC DNA]</scope>
</reference>
<dbReference type="Gramene" id="OGLUM02G10360.1">
    <property type="protein sequence ID" value="OGLUM02G10360.1"/>
    <property type="gene ID" value="OGLUM02G10360"/>
</dbReference>
<accession>A0A0D9YPU3</accession>
<evidence type="ECO:0000256" key="1">
    <source>
        <dbReference type="SAM" id="MobiDB-lite"/>
    </source>
</evidence>
<name>A0A0D9YPU3_9ORYZ</name>
<sequence>MAAPLLPLRLRHLPQVPHPGTLQDMHLALPTSAPMLWRSKASIVTLFNRHRKPMPGAVADAGTSNGHGRSSMHYEARNHDGGGARRRHLVRELHIQQASEQAATRNIDDEDETSPSAVTTTTRIVVGRLAAVAASSGHSCLHPIS</sequence>
<feature type="region of interest" description="Disordered" evidence="1">
    <location>
        <begin position="55"/>
        <end position="83"/>
    </location>
</feature>
<evidence type="ECO:0000313" key="2">
    <source>
        <dbReference type="EnsemblPlants" id="OGLUM02G10360.1"/>
    </source>
</evidence>
<reference evidence="2" key="1">
    <citation type="submission" date="2015-04" db="UniProtKB">
        <authorList>
            <consortium name="EnsemblPlants"/>
        </authorList>
    </citation>
    <scope>IDENTIFICATION</scope>
</reference>
<organism evidence="2">
    <name type="scientific">Oryza glumipatula</name>
    <dbReference type="NCBI Taxonomy" id="40148"/>
    <lineage>
        <taxon>Eukaryota</taxon>
        <taxon>Viridiplantae</taxon>
        <taxon>Streptophyta</taxon>
        <taxon>Embryophyta</taxon>
        <taxon>Tracheophyta</taxon>
        <taxon>Spermatophyta</taxon>
        <taxon>Magnoliopsida</taxon>
        <taxon>Liliopsida</taxon>
        <taxon>Poales</taxon>
        <taxon>Poaceae</taxon>
        <taxon>BOP clade</taxon>
        <taxon>Oryzoideae</taxon>
        <taxon>Oryzeae</taxon>
        <taxon>Oryzinae</taxon>
        <taxon>Oryza</taxon>
    </lineage>
</organism>
<dbReference type="AlphaFoldDB" id="A0A0D9YPU3"/>
<evidence type="ECO:0000313" key="3">
    <source>
        <dbReference type="Proteomes" id="UP000026961"/>
    </source>
</evidence>
<proteinExistence type="predicted"/>
<feature type="compositionally biased region" description="Basic and acidic residues" evidence="1">
    <location>
        <begin position="72"/>
        <end position="83"/>
    </location>
</feature>
<dbReference type="HOGENOM" id="CLU_1789935_0_0_1"/>
<protein>
    <submittedName>
        <fullName evidence="2">Uncharacterized protein</fullName>
    </submittedName>
</protein>
<keyword evidence="3" id="KW-1185">Reference proteome</keyword>
<dbReference type="Proteomes" id="UP000026961">
    <property type="component" value="Chromosome 2"/>
</dbReference>
<dbReference type="EnsemblPlants" id="OGLUM02G10360.1">
    <property type="protein sequence ID" value="OGLUM02G10360.1"/>
    <property type="gene ID" value="OGLUM02G10360"/>
</dbReference>